<dbReference type="PANTHER" id="PTHR21310:SF39">
    <property type="entry name" value="AMINOGLYCOSIDE PHOSPHOTRANSFERASE DOMAIN-CONTAINING PROTEIN"/>
    <property type="match status" value="1"/>
</dbReference>
<name>A0AAD6MUQ5_9EURO</name>
<sequence length="256" mass="29133">MDPHTASDSELVDFCLHGPPDRIIGGIPYGPRVARVSDEVVIKYSPHVTKYEAENQQRAYELVDPSIVRIPRVHRYFQDEKGVGYIMMEFLEGKTIDPLEDPTLIDRVVKVLDHFSTISGQKPGNLAGGPCAGILWESSQPLNFSTITEMEAWLNSRLLPGEGTVSLRESDLVLCHLDIAPRNIIWQDDGTICIVDWESACFYPRLFEFWTHWNIEGKDGNFNSLLLNAMTPLPSHELSQKDRVCRLWYNTQKYAL</sequence>
<feature type="domain" description="Aminoglycoside phosphotransferase" evidence="1">
    <location>
        <begin position="37"/>
        <end position="219"/>
    </location>
</feature>
<dbReference type="GO" id="GO:0016301">
    <property type="term" value="F:kinase activity"/>
    <property type="evidence" value="ECO:0007669"/>
    <property type="project" value="UniProtKB-KW"/>
</dbReference>
<dbReference type="InterPro" id="IPR011009">
    <property type="entry name" value="Kinase-like_dom_sf"/>
</dbReference>
<evidence type="ECO:0000313" key="2">
    <source>
        <dbReference type="EMBL" id="KAJ5719725.1"/>
    </source>
</evidence>
<dbReference type="SUPFAM" id="SSF56112">
    <property type="entry name" value="Protein kinase-like (PK-like)"/>
    <property type="match status" value="1"/>
</dbReference>
<dbReference type="Proteomes" id="UP001215712">
    <property type="component" value="Unassembled WGS sequence"/>
</dbReference>
<dbReference type="Pfam" id="PF01636">
    <property type="entry name" value="APH"/>
    <property type="match status" value="1"/>
</dbReference>
<reference evidence="2" key="1">
    <citation type="journal article" date="2023" name="IMA Fungus">
        <title>Comparative genomic study of the Penicillium genus elucidates a diverse pangenome and 15 lateral gene transfer events.</title>
        <authorList>
            <person name="Petersen C."/>
            <person name="Sorensen T."/>
            <person name="Nielsen M.R."/>
            <person name="Sondergaard T.E."/>
            <person name="Sorensen J.L."/>
            <person name="Fitzpatrick D.A."/>
            <person name="Frisvad J.C."/>
            <person name="Nielsen K.L."/>
        </authorList>
    </citation>
    <scope>NUCLEOTIDE SEQUENCE</scope>
    <source>
        <strain evidence="2">IBT 17514</strain>
    </source>
</reference>
<organism evidence="2 3">
    <name type="scientific">Penicillium malachiteum</name>
    <dbReference type="NCBI Taxonomy" id="1324776"/>
    <lineage>
        <taxon>Eukaryota</taxon>
        <taxon>Fungi</taxon>
        <taxon>Dikarya</taxon>
        <taxon>Ascomycota</taxon>
        <taxon>Pezizomycotina</taxon>
        <taxon>Eurotiomycetes</taxon>
        <taxon>Eurotiomycetidae</taxon>
        <taxon>Eurotiales</taxon>
        <taxon>Aspergillaceae</taxon>
        <taxon>Penicillium</taxon>
    </lineage>
</organism>
<accession>A0AAD6MUQ5</accession>
<dbReference type="InterPro" id="IPR002575">
    <property type="entry name" value="Aminoglycoside_PTrfase"/>
</dbReference>
<protein>
    <submittedName>
        <fullName evidence="2">Kinase-like domain-containing protein</fullName>
    </submittedName>
</protein>
<proteinExistence type="predicted"/>
<dbReference type="Gene3D" id="3.90.1200.10">
    <property type="match status" value="1"/>
</dbReference>
<gene>
    <name evidence="2" type="ORF">N7493_007303</name>
</gene>
<dbReference type="PANTHER" id="PTHR21310">
    <property type="entry name" value="AMINOGLYCOSIDE PHOSPHOTRANSFERASE-RELATED-RELATED"/>
    <property type="match status" value="1"/>
</dbReference>
<dbReference type="InterPro" id="IPR051678">
    <property type="entry name" value="AGP_Transferase"/>
</dbReference>
<keyword evidence="3" id="KW-1185">Reference proteome</keyword>
<keyword evidence="2" id="KW-0418">Kinase</keyword>
<evidence type="ECO:0000259" key="1">
    <source>
        <dbReference type="Pfam" id="PF01636"/>
    </source>
</evidence>
<dbReference type="EMBL" id="JAQJAN010000010">
    <property type="protein sequence ID" value="KAJ5719725.1"/>
    <property type="molecule type" value="Genomic_DNA"/>
</dbReference>
<dbReference type="AlphaFoldDB" id="A0AAD6MUQ5"/>
<comment type="caution">
    <text evidence="2">The sequence shown here is derived from an EMBL/GenBank/DDBJ whole genome shotgun (WGS) entry which is preliminary data.</text>
</comment>
<keyword evidence="2" id="KW-0808">Transferase</keyword>
<reference evidence="2" key="2">
    <citation type="submission" date="2023-01" db="EMBL/GenBank/DDBJ databases">
        <authorList>
            <person name="Petersen C."/>
        </authorList>
    </citation>
    <scope>NUCLEOTIDE SEQUENCE</scope>
    <source>
        <strain evidence="2">IBT 17514</strain>
    </source>
</reference>
<evidence type="ECO:0000313" key="3">
    <source>
        <dbReference type="Proteomes" id="UP001215712"/>
    </source>
</evidence>